<keyword evidence="1" id="KW-0472">Membrane</keyword>
<keyword evidence="3" id="KW-1185">Reference proteome</keyword>
<dbReference type="OrthoDB" id="4774131at2"/>
<feature type="transmembrane region" description="Helical" evidence="1">
    <location>
        <begin position="37"/>
        <end position="59"/>
    </location>
</feature>
<evidence type="ECO:0008006" key="4">
    <source>
        <dbReference type="Google" id="ProtNLM"/>
    </source>
</evidence>
<protein>
    <recommendedName>
        <fullName evidence="4">Sulfate permease</fullName>
    </recommendedName>
</protein>
<evidence type="ECO:0000313" key="2">
    <source>
        <dbReference type="EMBL" id="TQL86216.1"/>
    </source>
</evidence>
<gene>
    <name evidence="2" type="ORF">FB560_1866</name>
</gene>
<feature type="transmembrane region" description="Helical" evidence="1">
    <location>
        <begin position="71"/>
        <end position="92"/>
    </location>
</feature>
<evidence type="ECO:0000313" key="3">
    <source>
        <dbReference type="Proteomes" id="UP000317209"/>
    </source>
</evidence>
<dbReference type="EMBL" id="VFOX01000001">
    <property type="protein sequence ID" value="TQL86216.1"/>
    <property type="molecule type" value="Genomic_DNA"/>
</dbReference>
<keyword evidence="1" id="KW-0812">Transmembrane</keyword>
<dbReference type="RefSeq" id="WP_141872092.1">
    <property type="nucleotide sequence ID" value="NZ_VFOX01000001.1"/>
</dbReference>
<accession>A0A543BN36</accession>
<keyword evidence="1" id="KW-1133">Transmembrane helix</keyword>
<organism evidence="2 3">
    <name type="scientific">Microbacterium saperdae</name>
    <dbReference type="NCBI Taxonomy" id="69368"/>
    <lineage>
        <taxon>Bacteria</taxon>
        <taxon>Bacillati</taxon>
        <taxon>Actinomycetota</taxon>
        <taxon>Actinomycetes</taxon>
        <taxon>Micrococcales</taxon>
        <taxon>Microbacteriaceae</taxon>
        <taxon>Microbacterium</taxon>
    </lineage>
</organism>
<evidence type="ECO:0000256" key="1">
    <source>
        <dbReference type="SAM" id="Phobius"/>
    </source>
</evidence>
<name>A0A543BN36_9MICO</name>
<sequence length="126" mass="14713">MLTTLWNLSIRTRIFLRRWMPTNILLDKLRTRRGLKFGVPAMLLGVVYILIAATCTGLIERGWSEWLYLVFFWAFWNGLMFLLFGPWSVILLTRVRIQEWLVARAERRSHASYRTPQPAPASSTAA</sequence>
<proteinExistence type="predicted"/>
<dbReference type="Proteomes" id="UP000317209">
    <property type="component" value="Unassembled WGS sequence"/>
</dbReference>
<dbReference type="AlphaFoldDB" id="A0A543BN36"/>
<comment type="caution">
    <text evidence="2">The sequence shown here is derived from an EMBL/GenBank/DDBJ whole genome shotgun (WGS) entry which is preliminary data.</text>
</comment>
<reference evidence="2 3" key="1">
    <citation type="submission" date="2019-06" db="EMBL/GenBank/DDBJ databases">
        <title>Sequencing the genomes of 1000 actinobacteria strains.</title>
        <authorList>
            <person name="Klenk H.-P."/>
        </authorList>
    </citation>
    <scope>NUCLEOTIDE SEQUENCE [LARGE SCALE GENOMIC DNA]</scope>
    <source>
        <strain evidence="2 3">DSM 20169</strain>
    </source>
</reference>